<dbReference type="EMBL" id="VDLX02000043">
    <property type="protein sequence ID" value="KAB8181865.1"/>
    <property type="molecule type" value="Genomic_DNA"/>
</dbReference>
<accession>A0A5P9ZA00</accession>
<name>A0A5C4UUB5_9ACTN</name>
<evidence type="ECO:0000259" key="1">
    <source>
        <dbReference type="Pfam" id="PF04738"/>
    </source>
</evidence>
<keyword evidence="3" id="KW-1185">Reference proteome</keyword>
<dbReference type="InterPro" id="IPR006827">
    <property type="entry name" value="Lant_deHydtase_N"/>
</dbReference>
<gene>
    <name evidence="2" type="ORF">FH608_050575</name>
</gene>
<sequence>MGEVSTCEGDGPSRIGSQGRRRDPADFGAANLLPHLPRIRHGRTVLSPARWIFAAGTAAGVGEDLARLAGPVAGAAHDGAA</sequence>
<protein>
    <recommendedName>
        <fullName evidence="1">Lantibiotic dehydratase N-terminal domain-containing protein</fullName>
    </recommendedName>
</protein>
<proteinExistence type="predicted"/>
<dbReference type="Pfam" id="PF04738">
    <property type="entry name" value="Lant_dehydr_N"/>
    <property type="match status" value="1"/>
</dbReference>
<accession>A0A5C4UUB5</accession>
<evidence type="ECO:0000313" key="2">
    <source>
        <dbReference type="EMBL" id="KAB8181865.1"/>
    </source>
</evidence>
<organism evidence="2 3">
    <name type="scientific">Nonomuraea phyllanthi</name>
    <dbReference type="NCBI Taxonomy" id="2219224"/>
    <lineage>
        <taxon>Bacteria</taxon>
        <taxon>Bacillati</taxon>
        <taxon>Actinomycetota</taxon>
        <taxon>Actinomycetes</taxon>
        <taxon>Streptosporangiales</taxon>
        <taxon>Streptosporangiaceae</taxon>
        <taxon>Nonomuraea</taxon>
    </lineage>
</organism>
<dbReference type="AlphaFoldDB" id="A0A5C4UUB5"/>
<evidence type="ECO:0000313" key="3">
    <source>
        <dbReference type="Proteomes" id="UP000312512"/>
    </source>
</evidence>
<comment type="caution">
    <text evidence="2">The sequence shown here is derived from an EMBL/GenBank/DDBJ whole genome shotgun (WGS) entry which is preliminary data.</text>
</comment>
<reference evidence="2 3" key="1">
    <citation type="submission" date="2019-10" db="EMBL/GenBank/DDBJ databases">
        <title>Nonomuraea sp. nov., isolated from Phyllanthus amarus.</title>
        <authorList>
            <person name="Klykleung N."/>
            <person name="Tanasupawat S."/>
        </authorList>
    </citation>
    <scope>NUCLEOTIDE SEQUENCE [LARGE SCALE GENOMIC DNA]</scope>
    <source>
        <strain evidence="2 3">PA1-10</strain>
    </source>
</reference>
<dbReference type="Proteomes" id="UP000312512">
    <property type="component" value="Unassembled WGS sequence"/>
</dbReference>
<feature type="domain" description="Lantibiotic dehydratase N-terminal" evidence="1">
    <location>
        <begin position="22"/>
        <end position="62"/>
    </location>
</feature>
<dbReference type="OrthoDB" id="3607295at2"/>